<dbReference type="RefSeq" id="WP_245951667.1">
    <property type="nucleotide sequence ID" value="NZ_QGGH01000001.1"/>
</dbReference>
<sequence length="119" mass="13053">MKLKLVESASPLALIEADLDALSRDGKPIRREFGNGNRLHMDPPLPFLCVHVGSHRDAAFHAVSANASYLIAADIDLAGHVARLVARRIRDHCGAFLMLDIGMNRGFESSSLSRLCQLY</sequence>
<name>A0A8E2WI90_RHILI</name>
<dbReference type="Proteomes" id="UP000245631">
    <property type="component" value="Unassembled WGS sequence"/>
</dbReference>
<proteinExistence type="predicted"/>
<dbReference type="AlphaFoldDB" id="A0A8E2WI90"/>
<protein>
    <submittedName>
        <fullName evidence="1">Uncharacterized protein</fullName>
    </submittedName>
</protein>
<evidence type="ECO:0000313" key="2">
    <source>
        <dbReference type="Proteomes" id="UP000245631"/>
    </source>
</evidence>
<dbReference type="EMBL" id="QGGH01000001">
    <property type="protein sequence ID" value="PWJ94842.1"/>
    <property type="molecule type" value="Genomic_DNA"/>
</dbReference>
<organism evidence="1 2">
    <name type="scientific">Rhizobium loti</name>
    <name type="common">Mesorhizobium loti</name>
    <dbReference type="NCBI Taxonomy" id="381"/>
    <lineage>
        <taxon>Bacteria</taxon>
        <taxon>Pseudomonadati</taxon>
        <taxon>Pseudomonadota</taxon>
        <taxon>Alphaproteobacteria</taxon>
        <taxon>Hyphomicrobiales</taxon>
        <taxon>Phyllobacteriaceae</taxon>
        <taxon>Mesorhizobium</taxon>
    </lineage>
</organism>
<dbReference type="GeneID" id="61050853"/>
<gene>
    <name evidence="1" type="ORF">C8D77_1011528</name>
</gene>
<reference evidence="1 2" key="1">
    <citation type="submission" date="2018-05" db="EMBL/GenBank/DDBJ databases">
        <title>Genomic Encyclopedia of Type Strains, Phase IV (KMG-IV): sequencing the most valuable type-strain genomes for metagenomic binning, comparative biology and taxonomic classification.</title>
        <authorList>
            <person name="Goeker M."/>
        </authorList>
    </citation>
    <scope>NUCLEOTIDE SEQUENCE [LARGE SCALE GENOMIC DNA]</scope>
    <source>
        <strain evidence="1 2">DSM 2626</strain>
    </source>
</reference>
<comment type="caution">
    <text evidence="1">The sequence shown here is derived from an EMBL/GenBank/DDBJ whole genome shotgun (WGS) entry which is preliminary data.</text>
</comment>
<evidence type="ECO:0000313" key="1">
    <source>
        <dbReference type="EMBL" id="PWJ94842.1"/>
    </source>
</evidence>
<accession>A0A8E2WI90</accession>